<reference evidence="16" key="1">
    <citation type="submission" date="2016-05" db="EMBL/GenBank/DDBJ databases">
        <title>Comparative genomics of biotechnologically important yeasts.</title>
        <authorList>
            <consortium name="DOE Joint Genome Institute"/>
            <person name="Riley R."/>
            <person name="Haridas S."/>
            <person name="Wolfe K.H."/>
            <person name="Lopes M.R."/>
            <person name="Hittinger C.T."/>
            <person name="Goker M."/>
            <person name="Salamov A."/>
            <person name="Wisecaver J."/>
            <person name="Long T.M."/>
            <person name="Aerts A.L."/>
            <person name="Barry K."/>
            <person name="Choi C."/>
            <person name="Clum A."/>
            <person name="Coughlan A.Y."/>
            <person name="Deshpande S."/>
            <person name="Douglass A.P."/>
            <person name="Hanson S.J."/>
            <person name="Klenk H.-P."/>
            <person name="Labutti K."/>
            <person name="Lapidus A."/>
            <person name="Lindquist E."/>
            <person name="Lipzen A."/>
            <person name="Meier-Kolthoff J.P."/>
            <person name="Ohm R.A."/>
            <person name="Otillar R.P."/>
            <person name="Pangilinan J."/>
            <person name="Peng Y."/>
            <person name="Rokas A."/>
            <person name="Rosa C.A."/>
            <person name="Scheuner C."/>
            <person name="Sibirny A.A."/>
            <person name="Slot J.C."/>
            <person name="Stielow J.B."/>
            <person name="Sun H."/>
            <person name="Kurtzman C.P."/>
            <person name="Blackwell M."/>
            <person name="Grigoriev I.V."/>
            <person name="Jeffries T.W."/>
        </authorList>
    </citation>
    <scope>NUCLEOTIDE SEQUENCE [LARGE SCALE GENOMIC DNA]</scope>
    <source>
        <strain evidence="16">NRRL Y-12698</strain>
    </source>
</reference>
<evidence type="ECO:0000256" key="13">
    <source>
        <dbReference type="PIRNR" id="PIRNR037871"/>
    </source>
</evidence>
<dbReference type="EMBL" id="KV454431">
    <property type="protein sequence ID" value="ODQ80060.1"/>
    <property type="molecule type" value="Genomic_DNA"/>
</dbReference>
<dbReference type="PIRSF" id="PIRSF037871">
    <property type="entry name" value="TIM44"/>
    <property type="match status" value="1"/>
</dbReference>
<keyword evidence="10 13" id="KW-0496">Mitochondrion</keyword>
<dbReference type="InterPro" id="IPR017303">
    <property type="entry name" value="Tim44"/>
</dbReference>
<evidence type="ECO:0000256" key="1">
    <source>
        <dbReference type="ARBA" id="ARBA00004637"/>
    </source>
</evidence>
<gene>
    <name evidence="15" type="ORF">BABINDRAFT_161697</name>
</gene>
<dbReference type="GeneID" id="30146809"/>
<dbReference type="PANTHER" id="PTHR10721">
    <property type="entry name" value="MITOCHONDRIAL IMPORT INNER MEMBRANE TRANSLOCASE SUBUNIT TIM44"/>
    <property type="match status" value="1"/>
</dbReference>
<evidence type="ECO:0000256" key="11">
    <source>
        <dbReference type="ARBA" id="ARBA00023136"/>
    </source>
</evidence>
<keyword evidence="7 13" id="KW-0653">Protein transport</keyword>
<dbReference type="RefSeq" id="XP_018985388.1">
    <property type="nucleotide sequence ID" value="XM_019128956.1"/>
</dbReference>
<evidence type="ECO:0000256" key="9">
    <source>
        <dbReference type="ARBA" id="ARBA00023010"/>
    </source>
</evidence>
<dbReference type="FunFam" id="3.10.450.240:FF:000002">
    <property type="entry name" value="Mitochondrial import inner membrane translocase subunit TIM44"/>
    <property type="match status" value="1"/>
</dbReference>
<evidence type="ECO:0000256" key="4">
    <source>
        <dbReference type="ARBA" id="ARBA00022741"/>
    </source>
</evidence>
<feature type="domain" description="Tim44-like" evidence="14">
    <location>
        <begin position="251"/>
        <end position="405"/>
    </location>
</feature>
<dbReference type="AlphaFoldDB" id="A0A1E3QQY4"/>
<evidence type="ECO:0000313" key="16">
    <source>
        <dbReference type="Proteomes" id="UP000094336"/>
    </source>
</evidence>
<comment type="subcellular location">
    <subcellularLocation>
        <location evidence="1">Mitochondrion inner membrane</location>
        <topology evidence="1">Peripheral membrane protein</topology>
    </subcellularLocation>
</comment>
<dbReference type="GO" id="GO:0005524">
    <property type="term" value="F:ATP binding"/>
    <property type="evidence" value="ECO:0007669"/>
    <property type="project" value="UniProtKB-KW"/>
</dbReference>
<dbReference type="InterPro" id="IPR007379">
    <property type="entry name" value="Tim44-like_dom"/>
</dbReference>
<proteinExistence type="inferred from homology"/>
<keyword evidence="6" id="KW-0067">ATP-binding</keyword>
<organism evidence="15 16">
    <name type="scientific">Babjeviella inositovora NRRL Y-12698</name>
    <dbReference type="NCBI Taxonomy" id="984486"/>
    <lineage>
        <taxon>Eukaryota</taxon>
        <taxon>Fungi</taxon>
        <taxon>Dikarya</taxon>
        <taxon>Ascomycota</taxon>
        <taxon>Saccharomycotina</taxon>
        <taxon>Pichiomycetes</taxon>
        <taxon>Serinales incertae sedis</taxon>
        <taxon>Babjeviella</taxon>
    </lineage>
</organism>
<dbReference type="Proteomes" id="UP000094336">
    <property type="component" value="Unassembled WGS sequence"/>
</dbReference>
<keyword evidence="3 13" id="KW-0813">Transport</keyword>
<evidence type="ECO:0000313" key="15">
    <source>
        <dbReference type="EMBL" id="ODQ80060.1"/>
    </source>
</evidence>
<keyword evidence="5 13" id="KW-0999">Mitochondrion inner membrane</keyword>
<dbReference type="InterPro" id="IPR032710">
    <property type="entry name" value="NTF2-like_dom_sf"/>
</dbReference>
<keyword evidence="9 13" id="KW-0811">Translocation</keyword>
<dbReference type="InterPro" id="IPR039544">
    <property type="entry name" value="Tim44-like"/>
</dbReference>
<keyword evidence="8" id="KW-0809">Transit peptide</keyword>
<accession>A0A1E3QQY4</accession>
<dbReference type="GO" id="GO:0031314">
    <property type="term" value="C:extrinsic component of mitochondrial inner membrane"/>
    <property type="evidence" value="ECO:0007669"/>
    <property type="project" value="EnsemblFungi"/>
</dbReference>
<comment type="similarity">
    <text evidence="2 13">Belongs to the Tim44 family.</text>
</comment>
<dbReference type="STRING" id="984486.A0A1E3QQY4"/>
<keyword evidence="16" id="KW-1185">Reference proteome</keyword>
<evidence type="ECO:0000259" key="14">
    <source>
        <dbReference type="SMART" id="SM00978"/>
    </source>
</evidence>
<evidence type="ECO:0000256" key="10">
    <source>
        <dbReference type="ARBA" id="ARBA00023128"/>
    </source>
</evidence>
<dbReference type="SMART" id="SM00978">
    <property type="entry name" value="Tim44"/>
    <property type="match status" value="1"/>
</dbReference>
<keyword evidence="4" id="KW-0547">Nucleotide-binding</keyword>
<comment type="function">
    <text evidence="13">Essential component of the PAM complex, a complex required for the translocation of transit peptide-containing proteins from the inner membrane into the mitochondrial matrix in an ATP-dependent manner.</text>
</comment>
<dbReference type="SUPFAM" id="SSF54427">
    <property type="entry name" value="NTF2-like"/>
    <property type="match status" value="1"/>
</dbReference>
<dbReference type="OrthoDB" id="10265990at2759"/>
<dbReference type="GO" id="GO:0030150">
    <property type="term" value="P:protein import into mitochondrial matrix"/>
    <property type="evidence" value="ECO:0007669"/>
    <property type="project" value="EnsemblFungi"/>
</dbReference>
<sequence length="412" mass="45964">MLRTNITRAARVSGIRAFHASAAARAQSPKSPLQVFYETFKTEVKKSNELKDSMKALSDETGRMAESDSFKKAKEAYDKAQQGRSAAGEVLKKTGEAVGSAAVKAWESPVGKATRTTVVKTAEVVDKVMEPVRQTQAYKDLSEVIDDGSSTAYGGFVTKEQRERYKETELKENYKRIVKANEEAGNALVATDIKPDGPSTSEKWEAYKVQTPVGRFVADTKMKWDESENGLISLVRTVGEKVGGFFSETETARVYRQFKEMDPTFTMNGFQEHLRNYIIPEILDSYVKNDEKVLKEWLSEAPFNIWQAQTKQFTEQGLFSDSRILDIRGIDIMSAKLLPPNNVPVVVVSCRAQEVALYRNAKTGEIAAGTLGNIQLSTYAMVLTRIPEELDNPETGGWKIMEFVRGGSRQFT</sequence>
<evidence type="ECO:0000256" key="2">
    <source>
        <dbReference type="ARBA" id="ARBA00009597"/>
    </source>
</evidence>
<keyword evidence="11 13" id="KW-0472">Membrane</keyword>
<evidence type="ECO:0000256" key="5">
    <source>
        <dbReference type="ARBA" id="ARBA00022792"/>
    </source>
</evidence>
<protein>
    <recommendedName>
        <fullName evidence="12 13">Mitochondrial import inner membrane translocase subunit TIM44</fullName>
    </recommendedName>
</protein>
<dbReference type="GO" id="GO:0001405">
    <property type="term" value="C:PAM complex, Tim23 associated import motor"/>
    <property type="evidence" value="ECO:0007669"/>
    <property type="project" value="EnsemblFungi"/>
</dbReference>
<evidence type="ECO:0000256" key="7">
    <source>
        <dbReference type="ARBA" id="ARBA00022927"/>
    </source>
</evidence>
<dbReference type="Gene3D" id="3.10.450.240">
    <property type="match status" value="1"/>
</dbReference>
<evidence type="ECO:0000256" key="3">
    <source>
        <dbReference type="ARBA" id="ARBA00022448"/>
    </source>
</evidence>
<dbReference type="GO" id="GO:0051087">
    <property type="term" value="F:protein-folding chaperone binding"/>
    <property type="evidence" value="ECO:0007669"/>
    <property type="project" value="EnsemblFungi"/>
</dbReference>
<evidence type="ECO:0000256" key="8">
    <source>
        <dbReference type="ARBA" id="ARBA00022946"/>
    </source>
</evidence>
<evidence type="ECO:0000256" key="6">
    <source>
        <dbReference type="ARBA" id="ARBA00022840"/>
    </source>
</evidence>
<evidence type="ECO:0000256" key="12">
    <source>
        <dbReference type="ARBA" id="ARBA00074309"/>
    </source>
</evidence>
<dbReference type="GO" id="GO:0030674">
    <property type="term" value="F:protein-macromolecule adaptor activity"/>
    <property type="evidence" value="ECO:0007669"/>
    <property type="project" value="EnsemblFungi"/>
</dbReference>
<name>A0A1E3QQY4_9ASCO</name>
<dbReference type="Pfam" id="PF04280">
    <property type="entry name" value="Tim44"/>
    <property type="match status" value="1"/>
</dbReference>
<dbReference type="PANTHER" id="PTHR10721:SF1">
    <property type="entry name" value="MITOCHONDRIAL IMPORT INNER MEMBRANE TRANSLOCASE SUBUNIT TIM44"/>
    <property type="match status" value="1"/>
</dbReference>